<protein>
    <submittedName>
        <fullName evidence="1">Uncharacterized protein</fullName>
    </submittedName>
</protein>
<dbReference type="AlphaFoldDB" id="A0AA41S5F1"/>
<reference evidence="1" key="1">
    <citation type="submission" date="2022-03" db="EMBL/GenBank/DDBJ databases">
        <title>A functionally conserved STORR gene fusion in Papaver species that diverged 16.8 million years ago.</title>
        <authorList>
            <person name="Catania T."/>
        </authorList>
    </citation>
    <scope>NUCLEOTIDE SEQUENCE</scope>
    <source>
        <strain evidence="1">S-191538</strain>
    </source>
</reference>
<name>A0AA41S5F1_PAPNU</name>
<dbReference type="EMBL" id="JAJJMA010134795">
    <property type="protein sequence ID" value="MCL7033472.1"/>
    <property type="molecule type" value="Genomic_DNA"/>
</dbReference>
<evidence type="ECO:0000313" key="1">
    <source>
        <dbReference type="EMBL" id="MCL7033472.1"/>
    </source>
</evidence>
<keyword evidence="2" id="KW-1185">Reference proteome</keyword>
<sequence length="79" mass="9418">LSTLLLKYLQNDLVQHRKELIKFGWNHLKREDSATKQWAFVNVCHFLEAYQAPEKWLVVYKIITCAWVYNVLEVLSRAP</sequence>
<feature type="non-terminal residue" evidence="1">
    <location>
        <position position="79"/>
    </location>
</feature>
<dbReference type="InterPro" id="IPR046805">
    <property type="entry name" value="Tra1_ring"/>
</dbReference>
<comment type="caution">
    <text evidence="1">The sequence shown here is derived from an EMBL/GenBank/DDBJ whole genome shotgun (WGS) entry which is preliminary data.</text>
</comment>
<evidence type="ECO:0000313" key="2">
    <source>
        <dbReference type="Proteomes" id="UP001177140"/>
    </source>
</evidence>
<gene>
    <name evidence="1" type="ORF">MKW94_029344</name>
</gene>
<organism evidence="1 2">
    <name type="scientific">Papaver nudicaule</name>
    <name type="common">Iceland poppy</name>
    <dbReference type="NCBI Taxonomy" id="74823"/>
    <lineage>
        <taxon>Eukaryota</taxon>
        <taxon>Viridiplantae</taxon>
        <taxon>Streptophyta</taxon>
        <taxon>Embryophyta</taxon>
        <taxon>Tracheophyta</taxon>
        <taxon>Spermatophyta</taxon>
        <taxon>Magnoliopsida</taxon>
        <taxon>Ranunculales</taxon>
        <taxon>Papaveraceae</taxon>
        <taxon>Papaveroideae</taxon>
        <taxon>Papaver</taxon>
    </lineage>
</organism>
<dbReference type="Pfam" id="PF20206">
    <property type="entry name" value="Tra1_ring"/>
    <property type="match status" value="1"/>
</dbReference>
<proteinExistence type="predicted"/>
<dbReference type="Proteomes" id="UP001177140">
    <property type="component" value="Unassembled WGS sequence"/>
</dbReference>
<accession>A0AA41S5F1</accession>